<evidence type="ECO:0000256" key="5">
    <source>
        <dbReference type="RuleBase" id="RU004404"/>
    </source>
</evidence>
<dbReference type="Gene3D" id="3.90.226.10">
    <property type="entry name" value="2-enoyl-CoA Hydratase, Chain A, domain 1"/>
    <property type="match status" value="1"/>
</dbReference>
<dbReference type="InterPro" id="IPR001478">
    <property type="entry name" value="PDZ"/>
</dbReference>
<evidence type="ECO:0000256" key="4">
    <source>
        <dbReference type="ARBA" id="ARBA00022825"/>
    </source>
</evidence>
<dbReference type="Pfam" id="PF03572">
    <property type="entry name" value="Peptidase_S41"/>
    <property type="match status" value="1"/>
</dbReference>
<dbReference type="PANTHER" id="PTHR32060:SF30">
    <property type="entry name" value="CARBOXY-TERMINAL PROCESSING PROTEASE CTPA"/>
    <property type="match status" value="1"/>
</dbReference>
<dbReference type="STRING" id="1458985.BJP34_09200"/>
<evidence type="ECO:0000313" key="8">
    <source>
        <dbReference type="EMBL" id="AOW99608.1"/>
    </source>
</evidence>
<dbReference type="GO" id="GO:0004175">
    <property type="term" value="F:endopeptidase activity"/>
    <property type="evidence" value="ECO:0007669"/>
    <property type="project" value="TreeGrafter"/>
</dbReference>
<dbReference type="FunFam" id="2.30.42.10:FF:000063">
    <property type="entry name" value="Peptidase, S41 family"/>
    <property type="match status" value="1"/>
</dbReference>
<dbReference type="SUPFAM" id="SSF52096">
    <property type="entry name" value="ClpP/crotonase"/>
    <property type="match status" value="1"/>
</dbReference>
<dbReference type="PROSITE" id="PS50106">
    <property type="entry name" value="PDZ"/>
    <property type="match status" value="1"/>
</dbReference>
<dbReference type="InterPro" id="IPR054625">
    <property type="entry name" value="Cterm_S41_CtpB"/>
</dbReference>
<feature type="chain" id="PRO_5009438785" evidence="6">
    <location>
        <begin position="30"/>
        <end position="440"/>
    </location>
</feature>
<dbReference type="OrthoDB" id="9812068at2"/>
<dbReference type="InterPro" id="IPR036034">
    <property type="entry name" value="PDZ_sf"/>
</dbReference>
<dbReference type="SMART" id="SM00245">
    <property type="entry name" value="TSPc"/>
    <property type="match status" value="1"/>
</dbReference>
<dbReference type="EMBL" id="CP017599">
    <property type="protein sequence ID" value="AOW99608.1"/>
    <property type="molecule type" value="Genomic_DNA"/>
</dbReference>
<evidence type="ECO:0000256" key="1">
    <source>
        <dbReference type="ARBA" id="ARBA00009179"/>
    </source>
</evidence>
<evidence type="ECO:0000256" key="2">
    <source>
        <dbReference type="ARBA" id="ARBA00022670"/>
    </source>
</evidence>
<dbReference type="PANTHER" id="PTHR32060">
    <property type="entry name" value="TAIL-SPECIFIC PROTEASE"/>
    <property type="match status" value="1"/>
</dbReference>
<reference evidence="9" key="1">
    <citation type="submission" date="2016-10" db="EMBL/GenBank/DDBJ databases">
        <title>Comparative genomics uncovers the prolific and rare metabolic potential of the cyanobacterial genus Moorea.</title>
        <authorList>
            <person name="Leao T."/>
            <person name="Castelao G."/>
            <person name="Korobeynikov A."/>
            <person name="Monroe E.A."/>
            <person name="Podell S."/>
            <person name="Glukhov E."/>
            <person name="Allen E."/>
            <person name="Gerwick W.H."/>
            <person name="Gerwick L."/>
        </authorList>
    </citation>
    <scope>NUCLEOTIDE SEQUENCE [LARGE SCALE GENOMIC DNA]</scope>
    <source>
        <strain evidence="9">PAL-8-15-08-1</strain>
    </source>
</reference>
<keyword evidence="3 5" id="KW-0378">Hydrolase</keyword>
<dbReference type="AlphaFoldDB" id="A0A1D8TPM4"/>
<dbReference type="InterPro" id="IPR041489">
    <property type="entry name" value="PDZ_6"/>
</dbReference>
<dbReference type="GO" id="GO:0007165">
    <property type="term" value="P:signal transduction"/>
    <property type="evidence" value="ECO:0007669"/>
    <property type="project" value="TreeGrafter"/>
</dbReference>
<dbReference type="CDD" id="cd06782">
    <property type="entry name" value="cpPDZ_CPP-like"/>
    <property type="match status" value="1"/>
</dbReference>
<dbReference type="SUPFAM" id="SSF50156">
    <property type="entry name" value="PDZ domain-like"/>
    <property type="match status" value="1"/>
</dbReference>
<dbReference type="SMART" id="SM00228">
    <property type="entry name" value="PDZ"/>
    <property type="match status" value="1"/>
</dbReference>
<evidence type="ECO:0000256" key="3">
    <source>
        <dbReference type="ARBA" id="ARBA00022801"/>
    </source>
</evidence>
<dbReference type="InterPro" id="IPR029045">
    <property type="entry name" value="ClpP/crotonase-like_dom_sf"/>
</dbReference>
<dbReference type="Proteomes" id="UP000177870">
    <property type="component" value="Chromosome"/>
</dbReference>
<organism evidence="8 9">
    <name type="scientific">Moorena producens PAL-8-15-08-1</name>
    <dbReference type="NCBI Taxonomy" id="1458985"/>
    <lineage>
        <taxon>Bacteria</taxon>
        <taxon>Bacillati</taxon>
        <taxon>Cyanobacteriota</taxon>
        <taxon>Cyanophyceae</taxon>
        <taxon>Coleofasciculales</taxon>
        <taxon>Coleofasciculaceae</taxon>
        <taxon>Moorena</taxon>
    </lineage>
</organism>
<sequence length="440" mass="48199">MRQSLKNFPRLKRVLFTGAIATTAVWSWATPINGSSVVVAFQDSPKTIVDEVWQTVNREYVDNTFNQVDWQATRHKLLSRSYASKEEAYKAIRKALETLEDPYTRFLVPEQFQALTNQTVGELSGVGIRMEIEKQTETPLIIEPIENSPAFKGGLQAGDRILAVDSKSTKGLSLEDASELIRGKVGSSVTLRIARPGQGIFEIELTRAQIEIPSVRYSVKEEGNLRVGYISLNEFSSHAAEQMQRAISNLNQQKVNAYVLDLRGNPGGLLFSSIEIARMWMQEGEIVSTIDRIGGKQAYTANRTALTQLPLAILVDGNSASASEILTGALKDNKRATVIGSRTFGKAAVQSVHSLSDGSGLTVTVSRYYLPSGEDISLKGIVPDIRQELTLEQRQLLSTQPGWRGTSKDPQYGKAIAVLKSTTASGPGTLSQPINSGRVW</sequence>
<dbReference type="RefSeq" id="WP_070392089.1">
    <property type="nucleotide sequence ID" value="NZ_CP017599.1"/>
</dbReference>
<keyword evidence="2 5" id="KW-0645">Protease</keyword>
<proteinExistence type="inferred from homology"/>
<dbReference type="Pfam" id="PF17820">
    <property type="entry name" value="PDZ_6"/>
    <property type="match status" value="1"/>
</dbReference>
<evidence type="ECO:0000256" key="6">
    <source>
        <dbReference type="SAM" id="SignalP"/>
    </source>
</evidence>
<dbReference type="InterPro" id="IPR005151">
    <property type="entry name" value="Tail-specific_protease"/>
</dbReference>
<dbReference type="Gene3D" id="3.30.750.44">
    <property type="match status" value="1"/>
</dbReference>
<dbReference type="GO" id="GO:0030288">
    <property type="term" value="C:outer membrane-bounded periplasmic space"/>
    <property type="evidence" value="ECO:0007669"/>
    <property type="project" value="TreeGrafter"/>
</dbReference>
<keyword evidence="4 5" id="KW-0720">Serine protease</keyword>
<evidence type="ECO:0000313" key="9">
    <source>
        <dbReference type="Proteomes" id="UP000177870"/>
    </source>
</evidence>
<accession>A0A1D8TPM4</accession>
<dbReference type="KEGG" id="mpro:BJP34_09200"/>
<dbReference type="NCBIfam" id="TIGR00225">
    <property type="entry name" value="prc"/>
    <property type="match status" value="1"/>
</dbReference>
<protein>
    <submittedName>
        <fullName evidence="8">Peptidase S41</fullName>
    </submittedName>
</protein>
<gene>
    <name evidence="8" type="ORF">BJP34_09200</name>
</gene>
<feature type="signal peptide" evidence="6">
    <location>
        <begin position="1"/>
        <end position="29"/>
    </location>
</feature>
<evidence type="ECO:0000259" key="7">
    <source>
        <dbReference type="PROSITE" id="PS50106"/>
    </source>
</evidence>
<dbReference type="GO" id="GO:0008236">
    <property type="term" value="F:serine-type peptidase activity"/>
    <property type="evidence" value="ECO:0007669"/>
    <property type="project" value="UniProtKB-KW"/>
</dbReference>
<dbReference type="NCBIfam" id="NF045589">
    <property type="entry name" value="Cterm_S41_CtpB"/>
    <property type="match status" value="1"/>
</dbReference>
<dbReference type="CDD" id="cd07560">
    <property type="entry name" value="Peptidase_S41_CPP"/>
    <property type="match status" value="1"/>
</dbReference>
<name>A0A1D8TPM4_9CYAN</name>
<dbReference type="GO" id="GO:0006508">
    <property type="term" value="P:proteolysis"/>
    <property type="evidence" value="ECO:0007669"/>
    <property type="project" value="UniProtKB-KW"/>
</dbReference>
<dbReference type="InterPro" id="IPR004447">
    <property type="entry name" value="Peptidase_S41A"/>
</dbReference>
<comment type="similarity">
    <text evidence="1 5">Belongs to the peptidase S41A family.</text>
</comment>
<keyword evidence="6" id="KW-0732">Signal</keyword>
<dbReference type="Gene3D" id="2.30.42.10">
    <property type="match status" value="1"/>
</dbReference>
<feature type="domain" description="PDZ" evidence="7">
    <location>
        <begin position="112"/>
        <end position="182"/>
    </location>
</feature>